<dbReference type="InterPro" id="IPR002035">
    <property type="entry name" value="VWF_A"/>
</dbReference>
<dbReference type="PANTHER" id="PTHR21610:SF9">
    <property type="entry name" value="VON WILLEBRAND FACTOR A DOMAIN-CONTAINING PROTEIN 8"/>
    <property type="match status" value="1"/>
</dbReference>
<dbReference type="SUPFAM" id="SSF53300">
    <property type="entry name" value="vWA-like"/>
    <property type="match status" value="1"/>
</dbReference>
<dbReference type="InterPro" id="IPR036465">
    <property type="entry name" value="vWFA_dom_sf"/>
</dbReference>
<dbReference type="GO" id="GO:0005737">
    <property type="term" value="C:cytoplasm"/>
    <property type="evidence" value="ECO:0007669"/>
    <property type="project" value="TreeGrafter"/>
</dbReference>
<evidence type="ECO:0000259" key="2">
    <source>
        <dbReference type="PROSITE" id="PS50234"/>
    </source>
</evidence>
<name>A0A1Y2BWZ5_9FUNG</name>
<reference evidence="3 4" key="1">
    <citation type="submission" date="2016-07" db="EMBL/GenBank/DDBJ databases">
        <title>Pervasive Adenine N6-methylation of Active Genes in Fungi.</title>
        <authorList>
            <consortium name="DOE Joint Genome Institute"/>
            <person name="Mondo S.J."/>
            <person name="Dannebaum R.O."/>
            <person name="Kuo R.C."/>
            <person name="Labutti K."/>
            <person name="Haridas S."/>
            <person name="Kuo A."/>
            <person name="Salamov A."/>
            <person name="Ahrendt S.R."/>
            <person name="Lipzen A."/>
            <person name="Sullivan W."/>
            <person name="Andreopoulos W.B."/>
            <person name="Clum A."/>
            <person name="Lindquist E."/>
            <person name="Daum C."/>
            <person name="Ramamoorthy G.K."/>
            <person name="Gryganskyi A."/>
            <person name="Culley D."/>
            <person name="Magnuson J.K."/>
            <person name="James T.Y."/>
            <person name="O'Malley M.A."/>
            <person name="Stajich J.E."/>
            <person name="Spatafora J.W."/>
            <person name="Visel A."/>
            <person name="Grigoriev I.V."/>
        </authorList>
    </citation>
    <scope>NUCLEOTIDE SEQUENCE [LARGE SCALE GENOMIC DNA]</scope>
    <source>
        <strain evidence="3 4">JEL800</strain>
    </source>
</reference>
<proteinExistence type="predicted"/>
<dbReference type="GO" id="GO:0016887">
    <property type="term" value="F:ATP hydrolysis activity"/>
    <property type="evidence" value="ECO:0007669"/>
    <property type="project" value="InterPro"/>
</dbReference>
<dbReference type="Pfam" id="PF07728">
    <property type="entry name" value="AAA_5"/>
    <property type="match status" value="3"/>
</dbReference>
<dbReference type="InterPro" id="IPR027417">
    <property type="entry name" value="P-loop_NTPase"/>
</dbReference>
<evidence type="ECO:0000256" key="1">
    <source>
        <dbReference type="SAM" id="MobiDB-lite"/>
    </source>
</evidence>
<protein>
    <recommendedName>
        <fullName evidence="2">VWFA domain-containing protein</fullName>
    </recommendedName>
</protein>
<dbReference type="PROSITE" id="PS50234">
    <property type="entry name" value="VWFA"/>
    <property type="match status" value="1"/>
</dbReference>
<dbReference type="PANTHER" id="PTHR21610">
    <property type="entry name" value="VON WILLEBRAND FACTOR A DOMAIN-CONTAINING PROTEIN 8"/>
    <property type="match status" value="1"/>
</dbReference>
<comment type="caution">
    <text evidence="3">The sequence shown here is derived from an EMBL/GenBank/DDBJ whole genome shotgun (WGS) entry which is preliminary data.</text>
</comment>
<feature type="domain" description="VWFA" evidence="2">
    <location>
        <begin position="1161"/>
        <end position="1346"/>
    </location>
</feature>
<dbReference type="STRING" id="329046.A0A1Y2BWZ5"/>
<dbReference type="GO" id="GO:0005524">
    <property type="term" value="F:ATP binding"/>
    <property type="evidence" value="ECO:0007669"/>
    <property type="project" value="InterPro"/>
</dbReference>
<sequence>MLSNSLPQHSLHSLEFLIQKTKMGPQDVFLLGPPPSKSKRDLVADFLALTNREMEYISLHRDVSAESDLKQRREIVRDSSGNPSVEWNDSVVVQAAINGRVLVIDGIERAERNVLTVLNNLLENREMDLEDGRHIIHPSRYDALLKTHTEAEMSALGLVRAHPDFQVIALSLPVPPFPGNPLDPPFRSRFQVRYIPFRATDTDIEAMRGIKDVIQAVNAVAAENNGNNTSSPKLASVGALLLPRVPETALDRVAALGAVFPLEARNPYALLDRVWPGSWFGKGLSGDQKKSLEGLVQNLGGHREKKGPRIQSTEYVLKGVQFDGRKGGRATFVESNGKSSSVTVPCVLGTRLQSPIPSKSYIKTPRQSQLQTILAQCHVLNEIPCLVGATGSGKKTAISRFAETFGYDIETVHIYRDMTVRDLIARRGTRSDGSTCWQPSGLIQAAFTGKLAVLNGVEWLSGGAIASLQRFLEDGEVALPDGRNLMRHDTFDKVMQQCGFTEEVMNERGVFRMHPSFRVVVVANVPFVGNSAAGNGWLNEETSTMFHFVKVQEMEAEEEKAIVQARTNVPPEVLSKLLAFSHKYRNMSFGHHRNLTTRQLIRIASRVSATGCKEGDLYDSIWRECLAPFLPTLVRASMLDILRDVGINKSETYDGSLTITKTDSHLTIGNVSLPRYQIPPSDAESRSLIPTSDARAFFDNPLQTLVLKNMAVDFGMGEHLLLIGNQGTGKNKLTDYFLELLGRPREYMQLHRDTTVSSLTATPTVERGLLVLKDSPLLRAIKHGRVLIVDEADKAPVYITAALKSLIEQGEMALSDGRKIGGDGIQIHPDFRVIVLANRPGYPFMGNDFFGTIGEAFSCFPVENPDSVSERKLLEQAAPDVDKEVIERLVLSFGDLRKAFDDGLITYPFSLRELLAIVRHMQMFPHDSLGQTLRNVFDFDIHRQDMAVLLKQVFAKHGLNIEGLNDIWNSEVGRRTGTLTIKREEVDATKAPASIVDPKEGKIDPKNEPHVGGNTWKGGTGGSSTAGLGGRGGPYRLDAGHKVHQLSDEEKAKVPKHVLEAARKMGQDALKKRLEEIKMNSYEAELYSQIFDAVKGDIQRLKVILEGAKAKEKERVWNKNQVIGELDDTKLVEGIIGETAIYKTRGNEVQDFGLVQKKPKRVKIVFDVSGSMYRFNGLDGRLNRSLETALLIMASMDNSLRSKFVYDVVGHSGDSPCIPLVDKGKPPQHEMDQMKVLQNMNANAQFCWSGDNTVNALQRAITDLAKEADEADECHVILLSDANLRRYGITASELGRVMESNERVNAAVVFIGSLGNEAAKLVSELPRGKAFLAMDTSKIPSIMKELFSAIVN</sequence>
<feature type="region of interest" description="Disordered" evidence="1">
    <location>
        <begin position="996"/>
        <end position="1034"/>
    </location>
</feature>
<gene>
    <name evidence="3" type="ORF">BCR33DRAFT_700052</name>
</gene>
<dbReference type="SUPFAM" id="SSF52540">
    <property type="entry name" value="P-loop containing nucleoside triphosphate hydrolases"/>
    <property type="match status" value="3"/>
</dbReference>
<feature type="compositionally biased region" description="Basic and acidic residues" evidence="1">
    <location>
        <begin position="997"/>
        <end position="1009"/>
    </location>
</feature>
<feature type="compositionally biased region" description="Gly residues" evidence="1">
    <location>
        <begin position="1015"/>
        <end position="1033"/>
    </location>
</feature>
<evidence type="ECO:0000313" key="3">
    <source>
        <dbReference type="EMBL" id="ORY39292.1"/>
    </source>
</evidence>
<dbReference type="EMBL" id="MCGO01000040">
    <property type="protein sequence ID" value="ORY39292.1"/>
    <property type="molecule type" value="Genomic_DNA"/>
</dbReference>
<evidence type="ECO:0000313" key="4">
    <source>
        <dbReference type="Proteomes" id="UP000193642"/>
    </source>
</evidence>
<dbReference type="Gene3D" id="3.40.50.300">
    <property type="entry name" value="P-loop containing nucleotide triphosphate hydrolases"/>
    <property type="match status" value="3"/>
</dbReference>
<dbReference type="Gene3D" id="3.40.50.410">
    <property type="entry name" value="von Willebrand factor, type A domain"/>
    <property type="match status" value="1"/>
</dbReference>
<dbReference type="Proteomes" id="UP000193642">
    <property type="component" value="Unassembled WGS sequence"/>
</dbReference>
<dbReference type="InterPro" id="IPR011704">
    <property type="entry name" value="ATPase_dyneun-rel_AAA"/>
</dbReference>
<dbReference type="OrthoDB" id="5186at2759"/>
<keyword evidence="4" id="KW-1185">Reference proteome</keyword>
<organism evidence="3 4">
    <name type="scientific">Rhizoclosmatium globosum</name>
    <dbReference type="NCBI Taxonomy" id="329046"/>
    <lineage>
        <taxon>Eukaryota</taxon>
        <taxon>Fungi</taxon>
        <taxon>Fungi incertae sedis</taxon>
        <taxon>Chytridiomycota</taxon>
        <taxon>Chytridiomycota incertae sedis</taxon>
        <taxon>Chytridiomycetes</taxon>
        <taxon>Chytridiales</taxon>
        <taxon>Chytriomycetaceae</taxon>
        <taxon>Rhizoclosmatium</taxon>
    </lineage>
</organism>
<accession>A0A1Y2BWZ5</accession>
<dbReference type="FunFam" id="3.40.50.300:FF:000587">
    <property type="entry name" value="von Willebrand factor A domain containing 8"/>
    <property type="match status" value="1"/>
</dbReference>
<dbReference type="InterPro" id="IPR039891">
    <property type="entry name" value="VWA8"/>
</dbReference>